<gene>
    <name evidence="2" type="ORF">PVT71_09335</name>
</gene>
<dbReference type="EMBL" id="CP123384">
    <property type="protein sequence ID" value="XCC92686.1"/>
    <property type="molecule type" value="Genomic_DNA"/>
</dbReference>
<feature type="transmembrane region" description="Helical" evidence="1">
    <location>
        <begin position="189"/>
        <end position="208"/>
    </location>
</feature>
<protein>
    <recommendedName>
        <fullName evidence="3">Na+-dependent transporter</fullName>
    </recommendedName>
</protein>
<dbReference type="AlphaFoldDB" id="A0AAU8ADT9"/>
<feature type="transmembrane region" description="Helical" evidence="1">
    <location>
        <begin position="96"/>
        <end position="116"/>
    </location>
</feature>
<feature type="transmembrane region" description="Helical" evidence="1">
    <location>
        <begin position="12"/>
        <end position="29"/>
    </location>
</feature>
<dbReference type="RefSeq" id="WP_353471513.1">
    <property type="nucleotide sequence ID" value="NZ_CP123384.1"/>
</dbReference>
<feature type="transmembrane region" description="Helical" evidence="1">
    <location>
        <begin position="128"/>
        <end position="147"/>
    </location>
</feature>
<organism evidence="2">
    <name type="scientific">Alloyangia sp. H15</name>
    <dbReference type="NCBI Taxonomy" id="3029062"/>
    <lineage>
        <taxon>Bacteria</taxon>
        <taxon>Pseudomonadati</taxon>
        <taxon>Pseudomonadota</taxon>
        <taxon>Alphaproteobacteria</taxon>
        <taxon>Rhodobacterales</taxon>
        <taxon>Roseobacteraceae</taxon>
        <taxon>Alloyangia</taxon>
    </lineage>
</organism>
<keyword evidence="1" id="KW-0472">Membrane</keyword>
<evidence type="ECO:0008006" key="3">
    <source>
        <dbReference type="Google" id="ProtNLM"/>
    </source>
</evidence>
<keyword evidence="1" id="KW-1133">Transmembrane helix</keyword>
<proteinExistence type="predicted"/>
<feature type="transmembrane region" description="Helical" evidence="1">
    <location>
        <begin position="281"/>
        <end position="299"/>
    </location>
</feature>
<keyword evidence="1" id="KW-0812">Transmembrane</keyword>
<accession>A0AAU8ADT9</accession>
<feature type="transmembrane region" description="Helical" evidence="1">
    <location>
        <begin position="65"/>
        <end position="90"/>
    </location>
</feature>
<feature type="transmembrane region" description="Helical" evidence="1">
    <location>
        <begin position="223"/>
        <end position="244"/>
    </location>
</feature>
<feature type="transmembrane region" description="Helical" evidence="1">
    <location>
        <begin position="159"/>
        <end position="177"/>
    </location>
</feature>
<reference evidence="2" key="1">
    <citation type="submission" date="2023-02" db="EMBL/GenBank/DDBJ databases">
        <title>Description and genomic characterization of Salipiger bruguierae sp. nov., isolated from the sediment of mangrove plant Bruguiera sexangula.</title>
        <authorList>
            <person name="Long M."/>
        </authorList>
    </citation>
    <scope>NUCLEOTIDE SEQUENCE</scope>
    <source>
        <strain evidence="2">H15</strain>
    </source>
</reference>
<name>A0AAU8ADT9_9RHOB</name>
<dbReference type="InterPro" id="IPR038770">
    <property type="entry name" value="Na+/solute_symporter_sf"/>
</dbReference>
<evidence type="ECO:0000256" key="1">
    <source>
        <dbReference type="SAM" id="Phobius"/>
    </source>
</evidence>
<sequence>MTLLPFLARHARWLMLIGLAFGIAVPQVTQFVRPWLSELVAAMLFTAALRIGPRAALGAMGHLRGTLGALLVFQLICPLALIALAAPFGLLDSPPALALILLMAAAPLASSPNLTLMVGGDPAPALRMLILGMVILPATTLPVFALLPALGGAAGILDAAAKLLLVILAATGLAFALRPLLLPRPGPAAFAQLDGASALLMTVIVLALTSEIRPALIERPGELLGWMALAFAANLGPQVLTLWLRSRGGRPEALEALAMIAGNRNIGLFLVALPAGVTDPLLLFIGCYQVPMFLTPLVMTPLYRRCHARAAGLGIAGRSAITGKDNGDCNAPQSRR</sequence>
<evidence type="ECO:0000313" key="2">
    <source>
        <dbReference type="EMBL" id="XCC92686.1"/>
    </source>
</evidence>
<dbReference type="Gene3D" id="1.20.1530.20">
    <property type="match status" value="1"/>
</dbReference>